<dbReference type="InParanoid" id="S7W4W2"/>
<protein>
    <submittedName>
        <fullName evidence="1">Uncharacterized protein</fullName>
    </submittedName>
</protein>
<dbReference type="VEuPathDB" id="MicrosporidiaDB:SLOPH_685"/>
<evidence type="ECO:0000313" key="1">
    <source>
        <dbReference type="EMBL" id="EPR77776.1"/>
    </source>
</evidence>
<dbReference type="HOGENOM" id="CLU_1289683_0_0_1"/>
<sequence>MFLFILLSYQFSNNAQYNITFDGNLICVNLLKNELAMCQKKNENFDNFFRIINDYLHYDNKPFCDTGKATLCNTRVAKIHKINKTCINIRFAKNCLTFEDNKLITKSCNFTNDQCFTIKDNESEQPETKFKPIAEDPSKYHFQEYYESVDDGMHFVAKNLDKVRLNIKRFVPLCFNGYRSITELVNDPYPNLRKMSKKYCIARIGEDRKEYSYV</sequence>
<dbReference type="AlphaFoldDB" id="S7W4W2"/>
<keyword evidence="2" id="KW-1185">Reference proteome</keyword>
<dbReference type="STRING" id="1358809.S7W4W2"/>
<name>S7W4W2_SPRLO</name>
<reference evidence="2" key="1">
    <citation type="journal article" date="2013" name="PLoS Genet.">
        <title>The genome of Spraguea lophii and the basis of host-microsporidian interactions.</title>
        <authorList>
            <person name="Campbell S.E."/>
            <person name="Williams T.A."/>
            <person name="Yousuf A."/>
            <person name="Soanes D.M."/>
            <person name="Paszkiewicz K.H."/>
            <person name="Williams B.A.P."/>
        </authorList>
    </citation>
    <scope>NUCLEOTIDE SEQUENCE [LARGE SCALE GENOMIC DNA]</scope>
    <source>
        <strain evidence="2">42_110</strain>
    </source>
</reference>
<evidence type="ECO:0000313" key="2">
    <source>
        <dbReference type="Proteomes" id="UP000014978"/>
    </source>
</evidence>
<comment type="caution">
    <text evidence="1">The sequence shown here is derived from an EMBL/GenBank/DDBJ whole genome shotgun (WGS) entry which is preliminary data.</text>
</comment>
<organism evidence="1 2">
    <name type="scientific">Spraguea lophii (strain 42_110)</name>
    <name type="common">Microsporidian parasite</name>
    <dbReference type="NCBI Taxonomy" id="1358809"/>
    <lineage>
        <taxon>Eukaryota</taxon>
        <taxon>Fungi</taxon>
        <taxon>Fungi incertae sedis</taxon>
        <taxon>Microsporidia</taxon>
        <taxon>Spragueidae</taxon>
        <taxon>Spraguea</taxon>
    </lineage>
</organism>
<accession>S7W4W2</accession>
<proteinExistence type="predicted"/>
<dbReference type="EMBL" id="ATCN01001289">
    <property type="protein sequence ID" value="EPR77776.1"/>
    <property type="molecule type" value="Genomic_DNA"/>
</dbReference>
<dbReference type="Proteomes" id="UP000014978">
    <property type="component" value="Unassembled WGS sequence"/>
</dbReference>
<gene>
    <name evidence="1" type="ORF">SLOPH_685</name>
</gene>